<gene>
    <name evidence="3" type="ORF">AMECASPLE_006861</name>
</gene>
<organism evidence="3 4">
    <name type="scientific">Ameca splendens</name>
    <dbReference type="NCBI Taxonomy" id="208324"/>
    <lineage>
        <taxon>Eukaryota</taxon>
        <taxon>Metazoa</taxon>
        <taxon>Chordata</taxon>
        <taxon>Craniata</taxon>
        <taxon>Vertebrata</taxon>
        <taxon>Euteleostomi</taxon>
        <taxon>Actinopterygii</taxon>
        <taxon>Neopterygii</taxon>
        <taxon>Teleostei</taxon>
        <taxon>Neoteleostei</taxon>
        <taxon>Acanthomorphata</taxon>
        <taxon>Ovalentaria</taxon>
        <taxon>Atherinomorphae</taxon>
        <taxon>Cyprinodontiformes</taxon>
        <taxon>Goodeidae</taxon>
        <taxon>Ameca</taxon>
    </lineage>
</organism>
<evidence type="ECO:0000256" key="1">
    <source>
        <dbReference type="ARBA" id="ARBA00010199"/>
    </source>
</evidence>
<keyword evidence="2" id="KW-0472">Membrane</keyword>
<name>A0ABV0YY26_9TELE</name>
<keyword evidence="4" id="KW-1185">Reference proteome</keyword>
<keyword evidence="2" id="KW-1133">Transmembrane helix</keyword>
<dbReference type="Proteomes" id="UP001469553">
    <property type="component" value="Unassembled WGS sequence"/>
</dbReference>
<reference evidence="3 4" key="1">
    <citation type="submission" date="2021-06" db="EMBL/GenBank/DDBJ databases">
        <authorList>
            <person name="Palmer J.M."/>
        </authorList>
    </citation>
    <scope>NUCLEOTIDE SEQUENCE [LARGE SCALE GENOMIC DNA]</scope>
    <source>
        <strain evidence="3 4">AS_MEX2019</strain>
        <tissue evidence="3">Muscle</tissue>
    </source>
</reference>
<dbReference type="EMBL" id="JAHRIP010047363">
    <property type="protein sequence ID" value="MEQ2298596.1"/>
    <property type="molecule type" value="Genomic_DNA"/>
</dbReference>
<comment type="similarity">
    <text evidence="1">Belongs to the multi antimicrobial extrusion (MATE) (TC 2.A.66.1) family.</text>
</comment>
<protein>
    <submittedName>
        <fullName evidence="3">Uncharacterized protein</fullName>
    </submittedName>
</protein>
<evidence type="ECO:0000256" key="2">
    <source>
        <dbReference type="SAM" id="Phobius"/>
    </source>
</evidence>
<evidence type="ECO:0000313" key="3">
    <source>
        <dbReference type="EMBL" id="MEQ2298596.1"/>
    </source>
</evidence>
<proteinExistence type="inferred from homology"/>
<dbReference type="PANTHER" id="PTHR11206">
    <property type="entry name" value="MULTIDRUG RESISTANCE PROTEIN"/>
    <property type="match status" value="1"/>
</dbReference>
<dbReference type="Pfam" id="PF01554">
    <property type="entry name" value="MatE"/>
    <property type="match status" value="1"/>
</dbReference>
<comment type="caution">
    <text evidence="3">The sequence shown here is derived from an EMBL/GenBank/DDBJ whole genome shotgun (WGS) entry which is preliminary data.</text>
</comment>
<accession>A0ABV0YY26</accession>
<feature type="transmembrane region" description="Helical" evidence="2">
    <location>
        <begin position="92"/>
        <end position="111"/>
    </location>
</feature>
<sequence length="160" mass="17332">MWPQVVNGTVGNVLNVLINYIFLYPLKLGVAGSAAPSLTTCWLCFCVFTSAGGVFTKPHGECPLGFSVAATVRVGNALGAGNIKQTRLSCKVSIICAFIVVCFVGVGINITRKVIGFIFTSDQALLQEFLEELGNNWTVDRAYNCNFTASIFLHHMYVQT</sequence>
<evidence type="ECO:0000313" key="4">
    <source>
        <dbReference type="Proteomes" id="UP001469553"/>
    </source>
</evidence>
<keyword evidence="2" id="KW-0812">Transmembrane</keyword>
<dbReference type="InterPro" id="IPR002528">
    <property type="entry name" value="MATE_fam"/>
</dbReference>